<dbReference type="EMBL" id="CM042885">
    <property type="protein sequence ID" value="KAI4365872.1"/>
    <property type="molecule type" value="Genomic_DNA"/>
</dbReference>
<keyword evidence="2" id="KW-1185">Reference proteome</keyword>
<gene>
    <name evidence="1" type="ORF">MLD38_021818</name>
</gene>
<proteinExistence type="predicted"/>
<dbReference type="Proteomes" id="UP001057402">
    <property type="component" value="Chromosome 6"/>
</dbReference>
<evidence type="ECO:0000313" key="2">
    <source>
        <dbReference type="Proteomes" id="UP001057402"/>
    </source>
</evidence>
<protein>
    <submittedName>
        <fullName evidence="1">Uncharacterized protein</fullName>
    </submittedName>
</protein>
<name>A0ACB9QK76_9MYRT</name>
<organism evidence="1 2">
    <name type="scientific">Melastoma candidum</name>
    <dbReference type="NCBI Taxonomy" id="119954"/>
    <lineage>
        <taxon>Eukaryota</taxon>
        <taxon>Viridiplantae</taxon>
        <taxon>Streptophyta</taxon>
        <taxon>Embryophyta</taxon>
        <taxon>Tracheophyta</taxon>
        <taxon>Spermatophyta</taxon>
        <taxon>Magnoliopsida</taxon>
        <taxon>eudicotyledons</taxon>
        <taxon>Gunneridae</taxon>
        <taxon>Pentapetalae</taxon>
        <taxon>rosids</taxon>
        <taxon>malvids</taxon>
        <taxon>Myrtales</taxon>
        <taxon>Melastomataceae</taxon>
        <taxon>Melastomatoideae</taxon>
        <taxon>Melastomateae</taxon>
        <taxon>Melastoma</taxon>
    </lineage>
</organism>
<sequence length="210" mass="23292">MTRKDTTSSAMGDGSESAAADAEFAFSKASEDCAVFPPSKHENLHPLPTPVPSLSTLSSSSSASNFFQSPPSSSSSASSSYSDAEGEEEEEYDDPCAPKPPIQVTVPGLILPGWLRIGIGLIRSKVLGVFRSVVAIDGKRRVFWSIGAFAAVAAWIWWLYVRIRFRRRWMRMVWIIREQDEKIKQLLHQIAQMNEVLLAKHKDLASRLPN</sequence>
<reference evidence="2" key="1">
    <citation type="journal article" date="2023" name="Front. Plant Sci.">
        <title>Chromosomal-level genome assembly of Melastoma candidum provides insights into trichome evolution.</title>
        <authorList>
            <person name="Zhong Y."/>
            <person name="Wu W."/>
            <person name="Sun C."/>
            <person name="Zou P."/>
            <person name="Liu Y."/>
            <person name="Dai S."/>
            <person name="Zhou R."/>
        </authorList>
    </citation>
    <scope>NUCLEOTIDE SEQUENCE [LARGE SCALE GENOMIC DNA]</scope>
</reference>
<evidence type="ECO:0000313" key="1">
    <source>
        <dbReference type="EMBL" id="KAI4365872.1"/>
    </source>
</evidence>
<accession>A0ACB9QK76</accession>
<comment type="caution">
    <text evidence="1">The sequence shown here is derived from an EMBL/GenBank/DDBJ whole genome shotgun (WGS) entry which is preliminary data.</text>
</comment>